<evidence type="ECO:0008006" key="3">
    <source>
        <dbReference type="Google" id="ProtNLM"/>
    </source>
</evidence>
<dbReference type="AlphaFoldDB" id="A0AAW8CMZ3"/>
<accession>A0AAW8CMZ3</accession>
<name>A0AAW8CMZ3_9PAST</name>
<evidence type="ECO:0000313" key="2">
    <source>
        <dbReference type="Proteomes" id="UP001226020"/>
    </source>
</evidence>
<dbReference type="EMBL" id="JASAXT010000016">
    <property type="protein sequence ID" value="MDP8149148.1"/>
    <property type="molecule type" value="Genomic_DNA"/>
</dbReference>
<keyword evidence="2" id="KW-1185">Reference proteome</keyword>
<evidence type="ECO:0000313" key="1">
    <source>
        <dbReference type="EMBL" id="MDP8149148.1"/>
    </source>
</evidence>
<dbReference type="RefSeq" id="WP_306352088.1">
    <property type="nucleotide sequence ID" value="NZ_JASAWV010000014.1"/>
</dbReference>
<dbReference type="SUPFAM" id="SSF53448">
    <property type="entry name" value="Nucleotide-diphospho-sugar transferases"/>
    <property type="match status" value="1"/>
</dbReference>
<organism evidence="1 2">
    <name type="scientific">Phocoenobacter atlanticus subsp. atlanticus</name>
    <dbReference type="NCBI Taxonomy" id="3061285"/>
    <lineage>
        <taxon>Bacteria</taxon>
        <taxon>Pseudomonadati</taxon>
        <taxon>Pseudomonadota</taxon>
        <taxon>Gammaproteobacteria</taxon>
        <taxon>Pasteurellales</taxon>
        <taxon>Pasteurellaceae</taxon>
        <taxon>Phocoenobacter</taxon>
        <taxon>Phocoenobacter atlanticus</taxon>
    </lineage>
</organism>
<dbReference type="InterPro" id="IPR029044">
    <property type="entry name" value="Nucleotide-diphossugar_trans"/>
</dbReference>
<proteinExistence type="predicted"/>
<comment type="caution">
    <text evidence="1">The sequence shown here is derived from an EMBL/GenBank/DDBJ whole genome shotgun (WGS) entry which is preliminary data.</text>
</comment>
<dbReference type="Proteomes" id="UP001226020">
    <property type="component" value="Unassembled WGS sequence"/>
</dbReference>
<reference evidence="1 2" key="1">
    <citation type="journal article" date="2023" name="Front. Microbiol.">
        <title>Phylogeography and host specificity of Pasteurellaceae pathogenic to sea-farmed fish in the north-east Atlantic.</title>
        <authorList>
            <person name="Gulla S."/>
            <person name="Colquhoun D.J."/>
            <person name="Olsen A.B."/>
            <person name="Spilsberg B."/>
            <person name="Lagesen K."/>
            <person name="Aakesson C.P."/>
            <person name="Strom S."/>
            <person name="Manji F."/>
            <person name="Birkbeck T.H."/>
            <person name="Nilsen H.K."/>
        </authorList>
    </citation>
    <scope>NUCLEOTIDE SEQUENCE [LARGE SCALE GENOMIC DNA]</scope>
    <source>
        <strain evidence="1 2">NVIB3131</strain>
    </source>
</reference>
<protein>
    <recommendedName>
        <fullName evidence="3">MobA-like NTP transferase domain-containing protein</fullName>
    </recommendedName>
</protein>
<dbReference type="Gene3D" id="3.90.550.10">
    <property type="entry name" value="Spore Coat Polysaccharide Biosynthesis Protein SpsA, Chain A"/>
    <property type="match status" value="1"/>
</dbReference>
<gene>
    <name evidence="1" type="ORF">QJU57_08685</name>
</gene>
<sequence>MKYIIMADGNGTRWNNSLGIPKHLIKINDEVILHRAVRLIKKFDASAEIIITSHDERYEVEGATRYEPKNNVLELDRFTEELIEDNICFIYGDTYYEDSDMKSIVEHCFNEDIMFYGNKKSIVAIKINNSQIFQQHINNVRELFLSKDISKCIGWQVYASYVNGDFENKEIKYNFVTLDDKTTDFNSYEDYVANTGITND</sequence>